<keyword evidence="1" id="KW-0472">Membrane</keyword>
<keyword evidence="1" id="KW-0812">Transmembrane</keyword>
<feature type="transmembrane region" description="Helical" evidence="1">
    <location>
        <begin position="289"/>
        <end position="309"/>
    </location>
</feature>
<keyword evidence="1" id="KW-1133">Transmembrane helix</keyword>
<feature type="transmembrane region" description="Helical" evidence="1">
    <location>
        <begin position="532"/>
        <end position="555"/>
    </location>
</feature>
<dbReference type="AlphaFoldDB" id="A0A9J6GPL6"/>
<proteinExistence type="predicted"/>
<feature type="transmembrane region" description="Helical" evidence="1">
    <location>
        <begin position="259"/>
        <end position="277"/>
    </location>
</feature>
<dbReference type="OrthoDB" id="6530235at2759"/>
<keyword evidence="2" id="KW-0732">Signal</keyword>
<evidence type="ECO:0000256" key="1">
    <source>
        <dbReference type="SAM" id="Phobius"/>
    </source>
</evidence>
<feature type="signal peptide" evidence="2">
    <location>
        <begin position="1"/>
        <end position="24"/>
    </location>
</feature>
<reference evidence="3 4" key="1">
    <citation type="journal article" date="2020" name="Cell">
        <title>Large-Scale Comparative Analyses of Tick Genomes Elucidate Their Genetic Diversity and Vector Capacities.</title>
        <authorList>
            <consortium name="Tick Genome and Microbiome Consortium (TIGMIC)"/>
            <person name="Jia N."/>
            <person name="Wang J."/>
            <person name="Shi W."/>
            <person name="Du L."/>
            <person name="Sun Y."/>
            <person name="Zhan W."/>
            <person name="Jiang J.F."/>
            <person name="Wang Q."/>
            <person name="Zhang B."/>
            <person name="Ji P."/>
            <person name="Bell-Sakyi L."/>
            <person name="Cui X.M."/>
            <person name="Yuan T.T."/>
            <person name="Jiang B.G."/>
            <person name="Yang W.F."/>
            <person name="Lam T.T."/>
            <person name="Chang Q.C."/>
            <person name="Ding S.J."/>
            <person name="Wang X.J."/>
            <person name="Zhu J.G."/>
            <person name="Ruan X.D."/>
            <person name="Zhao L."/>
            <person name="Wei J.T."/>
            <person name="Ye R.Z."/>
            <person name="Que T.C."/>
            <person name="Du C.H."/>
            <person name="Zhou Y.H."/>
            <person name="Cheng J.X."/>
            <person name="Dai P.F."/>
            <person name="Guo W.B."/>
            <person name="Han X.H."/>
            <person name="Huang E.J."/>
            <person name="Li L.F."/>
            <person name="Wei W."/>
            <person name="Gao Y.C."/>
            <person name="Liu J.Z."/>
            <person name="Shao H.Z."/>
            <person name="Wang X."/>
            <person name="Wang C.C."/>
            <person name="Yang T.C."/>
            <person name="Huo Q.B."/>
            <person name="Li W."/>
            <person name="Chen H.Y."/>
            <person name="Chen S.E."/>
            <person name="Zhou L.G."/>
            <person name="Ni X.B."/>
            <person name="Tian J.H."/>
            <person name="Sheng Y."/>
            <person name="Liu T."/>
            <person name="Pan Y.S."/>
            <person name="Xia L.Y."/>
            <person name="Li J."/>
            <person name="Zhao F."/>
            <person name="Cao W.C."/>
        </authorList>
    </citation>
    <scope>NUCLEOTIDE SEQUENCE [LARGE SCALE GENOMIC DNA]</scope>
    <source>
        <strain evidence="3">HaeL-2018</strain>
    </source>
</reference>
<dbReference type="VEuPathDB" id="VectorBase:HLOH_042036"/>
<keyword evidence="4" id="KW-1185">Reference proteome</keyword>
<feature type="chain" id="PRO_5039941759" description="Ionotropic receptor" evidence="2">
    <location>
        <begin position="25"/>
        <end position="566"/>
    </location>
</feature>
<name>A0A9J6GPL6_HAELO</name>
<comment type="caution">
    <text evidence="3">The sequence shown here is derived from an EMBL/GenBank/DDBJ whole genome shotgun (WGS) entry which is preliminary data.</text>
</comment>
<feature type="transmembrane region" description="Helical" evidence="1">
    <location>
        <begin position="345"/>
        <end position="365"/>
    </location>
</feature>
<dbReference type="Proteomes" id="UP000821853">
    <property type="component" value="Chromosome 5"/>
</dbReference>
<evidence type="ECO:0008006" key="5">
    <source>
        <dbReference type="Google" id="ProtNLM"/>
    </source>
</evidence>
<protein>
    <recommendedName>
        <fullName evidence="5">Ionotropic receptor</fullName>
    </recommendedName>
</protein>
<evidence type="ECO:0000313" key="4">
    <source>
        <dbReference type="Proteomes" id="UP000821853"/>
    </source>
</evidence>
<accession>A0A9J6GPL6</accession>
<organism evidence="3 4">
    <name type="scientific">Haemaphysalis longicornis</name>
    <name type="common">Bush tick</name>
    <dbReference type="NCBI Taxonomy" id="44386"/>
    <lineage>
        <taxon>Eukaryota</taxon>
        <taxon>Metazoa</taxon>
        <taxon>Ecdysozoa</taxon>
        <taxon>Arthropoda</taxon>
        <taxon>Chelicerata</taxon>
        <taxon>Arachnida</taxon>
        <taxon>Acari</taxon>
        <taxon>Parasitiformes</taxon>
        <taxon>Ixodida</taxon>
        <taxon>Ixodoidea</taxon>
        <taxon>Ixodidae</taxon>
        <taxon>Haemaphysalinae</taxon>
        <taxon>Haemaphysalis</taxon>
    </lineage>
</organism>
<evidence type="ECO:0000256" key="2">
    <source>
        <dbReference type="SAM" id="SignalP"/>
    </source>
</evidence>
<evidence type="ECO:0000313" key="3">
    <source>
        <dbReference type="EMBL" id="KAH9376108.1"/>
    </source>
</evidence>
<sequence length="566" mass="64174">MKAHSKKSIFVLLVLCSKFNTSKAKLHPLVLDVMANLEDRKLVAVGAFGNASNLIIPRISNLPKPIWLWTRFHQGSFDLLKFVLMEELRLSEVVIFLPWVASVPKEFPGIVDIAGTVAFKTQWVVSTDDTESFDWISKLRHGACQVVAVFPTHIEEPENGFANCALRRNISNASQVFRHREADARKYPRNLKLTIVSLNDDATAVPEVAALIEAYETLNTSLIQLDPLIGVPGYLLVHTRSADIDVHPKILIHEFAQNYYFYAMYPPCHICFFTRVVAGKGSSLPQDGVTLVIFICSFLILALSIVFVSCHLPSSANPTKYSVMIMYLVSTFLGRSPQNPRMAGYTLKTLLSLWMLGTFIVGSYLQSHITADIYAPSLKREVEDLQELAELIDAGRILPCMDYSFLLTAFYSYLQNPFMKKMMFLSYRNSKNCVSYDRQSRCYWQAHQGRHVYVRPCCSFDEYISFQQGLLKGRGTLQIYHRVVTMLPHLPERRQHRRLLLAIAESGMDFQQQKKVGAVPSAEGEIFIPHPFFDYMCVFASGCVCAILVFCLEVVNFRVCLKRGMV</sequence>
<gene>
    <name evidence="3" type="ORF">HPB48_005661</name>
</gene>
<dbReference type="EMBL" id="JABSTR010000007">
    <property type="protein sequence ID" value="KAH9376108.1"/>
    <property type="molecule type" value="Genomic_DNA"/>
</dbReference>